<dbReference type="AlphaFoldDB" id="A0A9X2MI73"/>
<dbReference type="SUPFAM" id="SSF52833">
    <property type="entry name" value="Thioredoxin-like"/>
    <property type="match status" value="1"/>
</dbReference>
<dbReference type="Pfam" id="PF00085">
    <property type="entry name" value="Thioredoxin"/>
    <property type="match status" value="1"/>
</dbReference>
<evidence type="ECO:0000256" key="4">
    <source>
        <dbReference type="ARBA" id="ARBA00022982"/>
    </source>
</evidence>
<gene>
    <name evidence="12" type="primary">trxA</name>
    <name evidence="12" type="ORF">NSA23_08300</name>
</gene>
<feature type="active site" description="Nucleophile" evidence="9">
    <location>
        <position position="29"/>
    </location>
</feature>
<keyword evidence="5 10" id="KW-1015">Disulfide bond</keyword>
<evidence type="ECO:0000256" key="10">
    <source>
        <dbReference type="PIRSR" id="PIRSR000077-4"/>
    </source>
</evidence>
<dbReference type="InterPro" id="IPR005746">
    <property type="entry name" value="Thioredoxin"/>
</dbReference>
<keyword evidence="13" id="KW-1185">Reference proteome</keyword>
<feature type="site" description="Contributes to redox potential value" evidence="9">
    <location>
        <position position="30"/>
    </location>
</feature>
<keyword evidence="6 10" id="KW-0676">Redox-active center</keyword>
<proteinExistence type="inferred from homology"/>
<dbReference type="NCBIfam" id="TIGR01068">
    <property type="entry name" value="thioredoxin"/>
    <property type="match status" value="1"/>
</dbReference>
<feature type="active site" description="Nucleophile" evidence="9">
    <location>
        <position position="32"/>
    </location>
</feature>
<dbReference type="GO" id="GO:0005829">
    <property type="term" value="C:cytosol"/>
    <property type="evidence" value="ECO:0007669"/>
    <property type="project" value="TreeGrafter"/>
</dbReference>
<feature type="site" description="Contributes to redox potential value" evidence="9">
    <location>
        <position position="31"/>
    </location>
</feature>
<dbReference type="InterPro" id="IPR017937">
    <property type="entry name" value="Thioredoxin_CS"/>
</dbReference>
<feature type="site" description="Deprotonates C-terminal active site Cys" evidence="9">
    <location>
        <position position="23"/>
    </location>
</feature>
<evidence type="ECO:0000313" key="12">
    <source>
        <dbReference type="EMBL" id="MCR2044119.1"/>
    </source>
</evidence>
<dbReference type="GO" id="GO:0045454">
    <property type="term" value="P:cell redox homeostasis"/>
    <property type="evidence" value="ECO:0007669"/>
    <property type="project" value="TreeGrafter"/>
</dbReference>
<dbReference type="PROSITE" id="PS51352">
    <property type="entry name" value="THIOREDOXIN_2"/>
    <property type="match status" value="1"/>
</dbReference>
<dbReference type="PANTHER" id="PTHR45663:SF11">
    <property type="entry name" value="GEO12009P1"/>
    <property type="match status" value="1"/>
</dbReference>
<evidence type="ECO:0000259" key="11">
    <source>
        <dbReference type="PROSITE" id="PS51352"/>
    </source>
</evidence>
<dbReference type="EMBL" id="JANJZL010000004">
    <property type="protein sequence ID" value="MCR2044119.1"/>
    <property type="molecule type" value="Genomic_DNA"/>
</dbReference>
<evidence type="ECO:0000256" key="9">
    <source>
        <dbReference type="PIRSR" id="PIRSR000077-1"/>
    </source>
</evidence>
<evidence type="ECO:0000256" key="1">
    <source>
        <dbReference type="ARBA" id="ARBA00008987"/>
    </source>
</evidence>
<dbReference type="OrthoDB" id="9790390at2"/>
<dbReference type="FunFam" id="3.40.30.10:FF:000001">
    <property type="entry name" value="Thioredoxin"/>
    <property type="match status" value="1"/>
</dbReference>
<dbReference type="GO" id="GO:0015035">
    <property type="term" value="F:protein-disulfide reductase activity"/>
    <property type="evidence" value="ECO:0007669"/>
    <property type="project" value="UniProtKB-UniRule"/>
</dbReference>
<comment type="similarity">
    <text evidence="1 8">Belongs to the thioredoxin family.</text>
</comment>
<keyword evidence="3" id="KW-0813">Transport</keyword>
<evidence type="ECO:0000256" key="5">
    <source>
        <dbReference type="ARBA" id="ARBA00023157"/>
    </source>
</evidence>
<evidence type="ECO:0000256" key="7">
    <source>
        <dbReference type="NCBIfam" id="TIGR01068"/>
    </source>
</evidence>
<evidence type="ECO:0000256" key="3">
    <source>
        <dbReference type="ARBA" id="ARBA00022448"/>
    </source>
</evidence>
<dbReference type="PROSITE" id="PS00194">
    <property type="entry name" value="THIOREDOXIN_1"/>
    <property type="match status" value="1"/>
</dbReference>
<dbReference type="CDD" id="cd02947">
    <property type="entry name" value="TRX_family"/>
    <property type="match status" value="1"/>
</dbReference>
<evidence type="ECO:0000256" key="8">
    <source>
        <dbReference type="PIRNR" id="PIRNR000077"/>
    </source>
</evidence>
<name>A0A9X2MI73_9FIRM</name>
<feature type="disulfide bond" description="Redox-active" evidence="10">
    <location>
        <begin position="29"/>
        <end position="32"/>
    </location>
</feature>
<evidence type="ECO:0000313" key="13">
    <source>
        <dbReference type="Proteomes" id="UP001142078"/>
    </source>
</evidence>
<dbReference type="PRINTS" id="PR00421">
    <property type="entry name" value="THIOREDOXIN"/>
</dbReference>
<dbReference type="Proteomes" id="UP001142078">
    <property type="component" value="Unassembled WGS sequence"/>
</dbReference>
<evidence type="ECO:0000256" key="2">
    <source>
        <dbReference type="ARBA" id="ARBA00020570"/>
    </source>
</evidence>
<comment type="caution">
    <text evidence="12">The sequence shown here is derived from an EMBL/GenBank/DDBJ whole genome shotgun (WGS) entry which is preliminary data.</text>
</comment>
<dbReference type="Gene3D" id="3.40.30.10">
    <property type="entry name" value="Glutaredoxin"/>
    <property type="match status" value="1"/>
</dbReference>
<dbReference type="InterPro" id="IPR036249">
    <property type="entry name" value="Thioredoxin-like_sf"/>
</dbReference>
<sequence length="104" mass="11823">MKEINDSLFEKEVIESDMPVVVDFWAPWCGPCKAVGPVMEELSKQYSGKIKFVKVNVDENLETSQEFRILSIPTIMIFKDGKSVETSVGFKSKSDIEKILVNYI</sequence>
<reference evidence="12" key="1">
    <citation type="submission" date="2022-07" db="EMBL/GenBank/DDBJ databases">
        <title>Enhanced cultured diversity of the mouse gut microbiota enables custom-made synthetic communities.</title>
        <authorList>
            <person name="Afrizal A."/>
        </authorList>
    </citation>
    <scope>NUCLEOTIDE SEQUENCE</scope>
    <source>
        <strain evidence="12">DSM 29482</strain>
    </source>
</reference>
<dbReference type="PANTHER" id="PTHR45663">
    <property type="entry name" value="GEO12009P1"/>
    <property type="match status" value="1"/>
</dbReference>
<keyword evidence="4" id="KW-0249">Electron transport</keyword>
<protein>
    <recommendedName>
        <fullName evidence="2 7">Thioredoxin</fullName>
    </recommendedName>
</protein>
<organism evidence="12 13">
    <name type="scientific">Anaerosalibacter massiliensis</name>
    <dbReference type="NCBI Taxonomy" id="1347392"/>
    <lineage>
        <taxon>Bacteria</taxon>
        <taxon>Bacillati</taxon>
        <taxon>Bacillota</taxon>
        <taxon>Tissierellia</taxon>
        <taxon>Tissierellales</taxon>
        <taxon>Sporanaerobacteraceae</taxon>
        <taxon>Anaerosalibacter</taxon>
    </lineage>
</organism>
<dbReference type="PIRSF" id="PIRSF000077">
    <property type="entry name" value="Thioredoxin"/>
    <property type="match status" value="1"/>
</dbReference>
<evidence type="ECO:0000256" key="6">
    <source>
        <dbReference type="ARBA" id="ARBA00023284"/>
    </source>
</evidence>
<accession>A0A9X2MI73</accession>
<dbReference type="InterPro" id="IPR013766">
    <property type="entry name" value="Thioredoxin_domain"/>
</dbReference>
<feature type="domain" description="Thioredoxin" evidence="11">
    <location>
        <begin position="1"/>
        <end position="104"/>
    </location>
</feature>
<dbReference type="RefSeq" id="WP_042682891.1">
    <property type="nucleotide sequence ID" value="NZ_CABKTM010000049.1"/>
</dbReference>